<sequence length="259" mass="28625">MTSILFACSSMPVGSMLKMRSVDPLTMDGRQLKIAVILPKRIDISQAHVVMLLGFDAVDDQLDIAENLEFSAVSEQRLPADFVYSLQPEENLVVMELTDEQARRLTQMQKRIADKKAEGVEGKGALGFSVSGFCLKDTPEGDSSLIANIYLQLDTTQEYMHLIRDLDLTEQDIEAEQALCKNWKGYQGTNQLACSPAWVKRVSAALPVTDGAGHGPDPGSVEWQGALEFALGLRDDPDVPPRQSQQWCEYIAGHLEARQ</sequence>
<organism evidence="1 2">
    <name type="scientific">Gilvimarinus algae</name>
    <dbReference type="NCBI Taxonomy" id="3058037"/>
    <lineage>
        <taxon>Bacteria</taxon>
        <taxon>Pseudomonadati</taxon>
        <taxon>Pseudomonadota</taxon>
        <taxon>Gammaproteobacteria</taxon>
        <taxon>Cellvibrionales</taxon>
        <taxon>Cellvibrionaceae</taxon>
        <taxon>Gilvimarinus</taxon>
    </lineage>
</organism>
<gene>
    <name evidence="1" type="ORF">QWI16_17445</name>
</gene>
<dbReference type="RefSeq" id="WP_302715134.1">
    <property type="nucleotide sequence ID" value="NZ_JAULRT010000062.1"/>
</dbReference>
<evidence type="ECO:0000313" key="2">
    <source>
        <dbReference type="Proteomes" id="UP001168380"/>
    </source>
</evidence>
<keyword evidence="2" id="KW-1185">Reference proteome</keyword>
<evidence type="ECO:0008006" key="3">
    <source>
        <dbReference type="Google" id="ProtNLM"/>
    </source>
</evidence>
<reference evidence="1" key="1">
    <citation type="submission" date="2023-07" db="EMBL/GenBank/DDBJ databases">
        <title>Gilvimarinus algae sp. nov., isolated from the surface of Kelp.</title>
        <authorList>
            <person name="Sun Y.Y."/>
            <person name="Gong Y."/>
            <person name="Du Z.J."/>
        </authorList>
    </citation>
    <scope>NUCLEOTIDE SEQUENCE</scope>
    <source>
        <strain evidence="1">SDUM040014</strain>
    </source>
</reference>
<name>A0ABT8TIU5_9GAMM</name>
<protein>
    <recommendedName>
        <fullName evidence="3">Lipoprotein</fullName>
    </recommendedName>
</protein>
<accession>A0ABT8TIU5</accession>
<dbReference type="EMBL" id="JAULRT010000062">
    <property type="protein sequence ID" value="MDO3383970.1"/>
    <property type="molecule type" value="Genomic_DNA"/>
</dbReference>
<dbReference type="Proteomes" id="UP001168380">
    <property type="component" value="Unassembled WGS sequence"/>
</dbReference>
<evidence type="ECO:0000313" key="1">
    <source>
        <dbReference type="EMBL" id="MDO3383970.1"/>
    </source>
</evidence>
<comment type="caution">
    <text evidence="1">The sequence shown here is derived from an EMBL/GenBank/DDBJ whole genome shotgun (WGS) entry which is preliminary data.</text>
</comment>
<proteinExistence type="predicted"/>